<dbReference type="PANTHER" id="PTHR31586:SF1">
    <property type="entry name" value="CYTOCHROME C OXIDASE ASSEMBLY PROTEIN COX20, MITOCHONDRIAL"/>
    <property type="match status" value="1"/>
</dbReference>
<dbReference type="Pfam" id="PF12597">
    <property type="entry name" value="Cox20"/>
    <property type="match status" value="1"/>
</dbReference>
<feature type="region of interest" description="Disordered" evidence="9">
    <location>
        <begin position="1"/>
        <end position="22"/>
    </location>
</feature>
<dbReference type="AlphaFoldDB" id="A0A9P6NB41"/>
<keyword evidence="6 10" id="KW-1133">Transmembrane helix</keyword>
<evidence type="ECO:0000256" key="4">
    <source>
        <dbReference type="ARBA" id="ARBA00022692"/>
    </source>
</evidence>
<comment type="similarity">
    <text evidence="2">Belongs to the COX20 family.</text>
</comment>
<reference evidence="11" key="1">
    <citation type="submission" date="2013-11" db="EMBL/GenBank/DDBJ databases">
        <title>Genome sequence of the fusiform rust pathogen reveals effectors for host alternation and coevolution with pine.</title>
        <authorList>
            <consortium name="DOE Joint Genome Institute"/>
            <person name="Smith K."/>
            <person name="Pendleton A."/>
            <person name="Kubisiak T."/>
            <person name="Anderson C."/>
            <person name="Salamov A."/>
            <person name="Aerts A."/>
            <person name="Riley R."/>
            <person name="Clum A."/>
            <person name="Lindquist E."/>
            <person name="Ence D."/>
            <person name="Campbell M."/>
            <person name="Kronenberg Z."/>
            <person name="Feau N."/>
            <person name="Dhillon B."/>
            <person name="Hamelin R."/>
            <person name="Burleigh J."/>
            <person name="Smith J."/>
            <person name="Yandell M."/>
            <person name="Nelson C."/>
            <person name="Grigoriev I."/>
            <person name="Davis J."/>
        </authorList>
    </citation>
    <scope>NUCLEOTIDE SEQUENCE</scope>
    <source>
        <strain evidence="11">G11</strain>
    </source>
</reference>
<comment type="caution">
    <text evidence="11">The sequence shown here is derived from an EMBL/GenBank/DDBJ whole genome shotgun (WGS) entry which is preliminary data.</text>
</comment>
<evidence type="ECO:0000313" key="11">
    <source>
        <dbReference type="EMBL" id="KAG0142678.1"/>
    </source>
</evidence>
<evidence type="ECO:0000256" key="10">
    <source>
        <dbReference type="SAM" id="Phobius"/>
    </source>
</evidence>
<comment type="subcellular location">
    <subcellularLocation>
        <location evidence="1">Mitochondrion inner membrane</location>
    </subcellularLocation>
</comment>
<feature type="compositionally biased region" description="Polar residues" evidence="9">
    <location>
        <begin position="1"/>
        <end position="20"/>
    </location>
</feature>
<sequence>MTTAPDNSTSPQLPSPSTRKPSAWDALQSFDLRDNLKKRFARVPCQRKALLFGIVGGSAIGVLRMITTRRGRSSANWGVYSFALLSSVSFYNCSKKHEAELEQIQTVIEKLNQLKLKDGKPDLSYEASPLNALTPEEEWKQREAKEGTESGATNPQKTTDTQTFSTPAPVTSRWWRFW</sequence>
<evidence type="ECO:0000256" key="2">
    <source>
        <dbReference type="ARBA" id="ARBA00009575"/>
    </source>
</evidence>
<dbReference type="GO" id="GO:0033617">
    <property type="term" value="P:mitochondrial respiratory chain complex IV assembly"/>
    <property type="evidence" value="ECO:0007669"/>
    <property type="project" value="InterPro"/>
</dbReference>
<keyword evidence="12" id="KW-1185">Reference proteome</keyword>
<dbReference type="InterPro" id="IPR022533">
    <property type="entry name" value="Cox20"/>
</dbReference>
<keyword evidence="7" id="KW-0496">Mitochondrion</keyword>
<keyword evidence="8 10" id="KW-0472">Membrane</keyword>
<feature type="region of interest" description="Disordered" evidence="9">
    <location>
        <begin position="131"/>
        <end position="178"/>
    </location>
</feature>
<evidence type="ECO:0000256" key="7">
    <source>
        <dbReference type="ARBA" id="ARBA00023128"/>
    </source>
</evidence>
<protein>
    <recommendedName>
        <fullName evidence="3">Cytochrome c oxidase assembly protein COX20, mitochondrial</fullName>
    </recommendedName>
</protein>
<evidence type="ECO:0000256" key="9">
    <source>
        <dbReference type="SAM" id="MobiDB-lite"/>
    </source>
</evidence>
<dbReference type="Proteomes" id="UP000886653">
    <property type="component" value="Unassembled WGS sequence"/>
</dbReference>
<gene>
    <name evidence="11" type="ORF">CROQUDRAFT_49922</name>
</gene>
<evidence type="ECO:0000256" key="3">
    <source>
        <dbReference type="ARBA" id="ARBA00017689"/>
    </source>
</evidence>
<dbReference type="GO" id="GO:0005743">
    <property type="term" value="C:mitochondrial inner membrane"/>
    <property type="evidence" value="ECO:0007669"/>
    <property type="project" value="UniProtKB-SubCell"/>
</dbReference>
<evidence type="ECO:0000256" key="8">
    <source>
        <dbReference type="ARBA" id="ARBA00023136"/>
    </source>
</evidence>
<evidence type="ECO:0000256" key="6">
    <source>
        <dbReference type="ARBA" id="ARBA00022989"/>
    </source>
</evidence>
<proteinExistence type="inferred from homology"/>
<keyword evidence="5" id="KW-0999">Mitochondrion inner membrane</keyword>
<dbReference type="OrthoDB" id="14603at2759"/>
<feature type="transmembrane region" description="Helical" evidence="10">
    <location>
        <begin position="49"/>
        <end position="68"/>
    </location>
</feature>
<evidence type="ECO:0000313" key="12">
    <source>
        <dbReference type="Proteomes" id="UP000886653"/>
    </source>
</evidence>
<feature type="compositionally biased region" description="Polar residues" evidence="9">
    <location>
        <begin position="150"/>
        <end position="169"/>
    </location>
</feature>
<dbReference type="EMBL" id="MU167341">
    <property type="protein sequence ID" value="KAG0142678.1"/>
    <property type="molecule type" value="Genomic_DNA"/>
</dbReference>
<keyword evidence="4 10" id="KW-0812">Transmembrane</keyword>
<name>A0A9P6NB41_9BASI</name>
<feature type="compositionally biased region" description="Basic and acidic residues" evidence="9">
    <location>
        <begin position="137"/>
        <end position="148"/>
    </location>
</feature>
<evidence type="ECO:0000256" key="1">
    <source>
        <dbReference type="ARBA" id="ARBA00004273"/>
    </source>
</evidence>
<accession>A0A9P6NB41</accession>
<dbReference type="PANTHER" id="PTHR31586">
    <property type="entry name" value="CYTOCHROME C OXIDASE PROTEIN 20"/>
    <property type="match status" value="1"/>
</dbReference>
<evidence type="ECO:0000256" key="5">
    <source>
        <dbReference type="ARBA" id="ARBA00022792"/>
    </source>
</evidence>
<organism evidence="11 12">
    <name type="scientific">Cronartium quercuum f. sp. fusiforme G11</name>
    <dbReference type="NCBI Taxonomy" id="708437"/>
    <lineage>
        <taxon>Eukaryota</taxon>
        <taxon>Fungi</taxon>
        <taxon>Dikarya</taxon>
        <taxon>Basidiomycota</taxon>
        <taxon>Pucciniomycotina</taxon>
        <taxon>Pucciniomycetes</taxon>
        <taxon>Pucciniales</taxon>
        <taxon>Coleosporiaceae</taxon>
        <taxon>Cronartium</taxon>
    </lineage>
</organism>